<dbReference type="SUPFAM" id="SSF51905">
    <property type="entry name" value="FAD/NAD(P)-binding domain"/>
    <property type="match status" value="1"/>
</dbReference>
<feature type="transmembrane region" description="Helical" evidence="1">
    <location>
        <begin position="156"/>
        <end position="181"/>
    </location>
</feature>
<dbReference type="Gene3D" id="3.50.50.60">
    <property type="entry name" value="FAD/NAD(P)-binding domain"/>
    <property type="match status" value="1"/>
</dbReference>
<proteinExistence type="predicted"/>
<dbReference type="InParanoid" id="A0A369K7B1"/>
<dbReference type="PANTHER" id="PTHR42923:SF17">
    <property type="entry name" value="AMINE OXIDASE DOMAIN-CONTAINING PROTEIN"/>
    <property type="match status" value="1"/>
</dbReference>
<evidence type="ECO:0000313" key="2">
    <source>
        <dbReference type="EMBL" id="RDB28555.1"/>
    </source>
</evidence>
<evidence type="ECO:0000256" key="1">
    <source>
        <dbReference type="SAM" id="Phobius"/>
    </source>
</evidence>
<reference evidence="2" key="1">
    <citation type="submission" date="2018-04" db="EMBL/GenBank/DDBJ databases">
        <title>Whole genome sequencing of Hypsizygus marmoreus.</title>
        <authorList>
            <person name="Choi I.-G."/>
            <person name="Min B."/>
            <person name="Kim J.-G."/>
            <person name="Kim S."/>
            <person name="Oh Y.-L."/>
            <person name="Kong W.-S."/>
            <person name="Park H."/>
            <person name="Jeong J."/>
            <person name="Song E.-S."/>
        </authorList>
    </citation>
    <scope>NUCLEOTIDE SEQUENCE [LARGE SCALE GENOMIC DNA]</scope>
    <source>
        <strain evidence="2">51987-8</strain>
    </source>
</reference>
<dbReference type="Proteomes" id="UP000076154">
    <property type="component" value="Unassembled WGS sequence"/>
</dbReference>
<protein>
    <recommendedName>
        <fullName evidence="4">Amine oxidase domain-containing protein</fullName>
    </recommendedName>
</protein>
<dbReference type="InterPro" id="IPR050464">
    <property type="entry name" value="Zeta_carotene_desat/Oxidored"/>
</dbReference>
<gene>
    <name evidence="2" type="ORF">Hypma_015077</name>
</gene>
<comment type="caution">
    <text evidence="2">The sequence shown here is derived from an EMBL/GenBank/DDBJ whole genome shotgun (WGS) entry which is preliminary data.</text>
</comment>
<organism evidence="2 3">
    <name type="scientific">Hypsizygus marmoreus</name>
    <name type="common">White beech mushroom</name>
    <name type="synonym">Agaricus marmoreus</name>
    <dbReference type="NCBI Taxonomy" id="39966"/>
    <lineage>
        <taxon>Eukaryota</taxon>
        <taxon>Fungi</taxon>
        <taxon>Dikarya</taxon>
        <taxon>Basidiomycota</taxon>
        <taxon>Agaricomycotina</taxon>
        <taxon>Agaricomycetes</taxon>
        <taxon>Agaricomycetidae</taxon>
        <taxon>Agaricales</taxon>
        <taxon>Tricholomatineae</taxon>
        <taxon>Lyophyllaceae</taxon>
        <taxon>Hypsizygus</taxon>
    </lineage>
</organism>
<dbReference type="EMBL" id="LUEZ02000010">
    <property type="protein sequence ID" value="RDB28555.1"/>
    <property type="molecule type" value="Genomic_DNA"/>
</dbReference>
<name>A0A369K7B1_HYPMA</name>
<sequence>MPRTVKVAVIGSGLAGLTAAYLLTKPTSQEGDVKIEVHLFEKAPMLGMDSSSISLPAGGREKSWRVDVPMRSFQGGYYPQLIALYKRLGVAFRETDFSYSFSLLSPPTQTQPRQINATTIYNGASGRGGLSMPSILDEHYYRVKDQGTLIRWVTRAWTVGLFVLMTVHITLCYLRMLFYVLPIWRTKKLEKTTFEEWAEQTVPTGVLARWTGMDIAWRDYTHTVLLPLFSAVCTAPERDVLRHPVEEFLDYIWLTLGTHHYVVLHGVQDVVARLTATVQNIHLSSTISDISSDPQNPRLTSLHCDTPDGSFVHTGFHHIIFGTQASRAVPLLSSYRNSLHPGDPKRYAVEAQIRCMQAFEYRPTIVINHTDPTLLPDNARDHRDLNLICFDPDATAHSLFPQEKGYRHWSADIVPTTYTMATHVLTPPKGYTPHLPQVYQTTNPIIPPEEGTVLSVAKLERAILTVKSKEALKGLYLEERRRWWQCAGQGVSRLGKLQGAGRLKNVEGPGIWICGSFAYAGIPLLEGCVVSARNVVEQGILKMEGLELRCSPW</sequence>
<accession>A0A369K7B1</accession>
<keyword evidence="1" id="KW-1133">Transmembrane helix</keyword>
<keyword evidence="1" id="KW-0812">Transmembrane</keyword>
<keyword evidence="3" id="KW-1185">Reference proteome</keyword>
<evidence type="ECO:0000313" key="3">
    <source>
        <dbReference type="Proteomes" id="UP000076154"/>
    </source>
</evidence>
<evidence type="ECO:0008006" key="4">
    <source>
        <dbReference type="Google" id="ProtNLM"/>
    </source>
</evidence>
<keyword evidence="1" id="KW-0472">Membrane</keyword>
<dbReference type="Pfam" id="PF13450">
    <property type="entry name" value="NAD_binding_8"/>
    <property type="match status" value="1"/>
</dbReference>
<dbReference type="STRING" id="39966.A0A369K7B1"/>
<dbReference type="AlphaFoldDB" id="A0A369K7B1"/>
<dbReference type="PANTHER" id="PTHR42923">
    <property type="entry name" value="PROTOPORPHYRINOGEN OXIDASE"/>
    <property type="match status" value="1"/>
</dbReference>
<dbReference type="GO" id="GO:0016491">
    <property type="term" value="F:oxidoreductase activity"/>
    <property type="evidence" value="ECO:0007669"/>
    <property type="project" value="TreeGrafter"/>
</dbReference>
<dbReference type="InterPro" id="IPR036188">
    <property type="entry name" value="FAD/NAD-bd_sf"/>
</dbReference>
<dbReference type="OrthoDB" id="1111734at2759"/>